<dbReference type="EMBL" id="JAGYPF010000001">
    <property type="protein sequence ID" value="MBS4211503.1"/>
    <property type="molecule type" value="Genomic_DNA"/>
</dbReference>
<dbReference type="InterPro" id="IPR016181">
    <property type="entry name" value="Acyl_CoA_acyltransferase"/>
</dbReference>
<dbReference type="GO" id="GO:0016747">
    <property type="term" value="F:acyltransferase activity, transferring groups other than amino-acyl groups"/>
    <property type="evidence" value="ECO:0007669"/>
    <property type="project" value="InterPro"/>
</dbReference>
<dbReference type="Proteomes" id="UP000679749">
    <property type="component" value="Unassembled WGS sequence"/>
</dbReference>
<comment type="caution">
    <text evidence="2">The sequence shown here is derived from an EMBL/GenBank/DDBJ whole genome shotgun (WGS) entry which is preliminary data.</text>
</comment>
<organism evidence="2 3">
    <name type="scientific">Neobacillus rhizophilus</name>
    <dbReference type="NCBI Taxonomy" id="2833579"/>
    <lineage>
        <taxon>Bacteria</taxon>
        <taxon>Bacillati</taxon>
        <taxon>Bacillota</taxon>
        <taxon>Bacilli</taxon>
        <taxon>Bacillales</taxon>
        <taxon>Bacillaceae</taxon>
        <taxon>Neobacillus</taxon>
    </lineage>
</organism>
<dbReference type="Gene3D" id="3.40.630.30">
    <property type="match status" value="1"/>
</dbReference>
<dbReference type="SUPFAM" id="SSF55729">
    <property type="entry name" value="Acyl-CoA N-acyltransferases (Nat)"/>
    <property type="match status" value="1"/>
</dbReference>
<keyword evidence="3" id="KW-1185">Reference proteome</keyword>
<evidence type="ECO:0000259" key="1">
    <source>
        <dbReference type="Pfam" id="PF00583"/>
    </source>
</evidence>
<feature type="domain" description="N-acetyltransferase" evidence="1">
    <location>
        <begin position="40"/>
        <end position="128"/>
    </location>
</feature>
<accession>A0A942U2X2</accession>
<gene>
    <name evidence="2" type="ORF">KHA99_03400</name>
</gene>
<dbReference type="EC" id="2.3.1.-" evidence="2"/>
<keyword evidence="2" id="KW-0012">Acyltransferase</keyword>
<evidence type="ECO:0000313" key="2">
    <source>
        <dbReference type="EMBL" id="MBS4211503.1"/>
    </source>
</evidence>
<keyword evidence="2" id="KW-0808">Transferase</keyword>
<dbReference type="AlphaFoldDB" id="A0A942U2X2"/>
<name>A0A942U2X2_9BACI</name>
<evidence type="ECO:0000313" key="3">
    <source>
        <dbReference type="Proteomes" id="UP000679749"/>
    </source>
</evidence>
<dbReference type="InterPro" id="IPR000182">
    <property type="entry name" value="GNAT_dom"/>
</dbReference>
<sequence>MITLVKVLKKEEQILHNLMQFYIYEFSQFIPAITLEENGAYKPFDLTPYWSSPSHHPFFIKKDEEFIGFALVESATESEPNTILEFFIIRKYSGNGFGKLAANDIFTLFPGKWRVTQIEKNEPAKAFWRSTISKFTGGKFNETTDERRCTIQEFVTV</sequence>
<proteinExistence type="predicted"/>
<dbReference type="RefSeq" id="WP_213116013.1">
    <property type="nucleotide sequence ID" value="NZ_JAGYPF010000001.1"/>
</dbReference>
<dbReference type="Pfam" id="PF00583">
    <property type="entry name" value="Acetyltransf_1"/>
    <property type="match status" value="1"/>
</dbReference>
<reference evidence="2" key="1">
    <citation type="submission" date="2021-05" db="EMBL/GenBank/DDBJ databases">
        <title>Novel Bacillus species.</title>
        <authorList>
            <person name="Liu G."/>
        </authorList>
    </citation>
    <scope>NUCLEOTIDE SEQUENCE</scope>
    <source>
        <strain evidence="2">FJAT-49825</strain>
    </source>
</reference>
<protein>
    <submittedName>
        <fullName evidence="2">GNAT family N-acetyltransferase</fullName>
        <ecNumber evidence="2">2.3.1.-</ecNumber>
    </submittedName>
</protein>